<protein>
    <recommendedName>
        <fullName evidence="4">DUF2125 domain-containing protein</fullName>
    </recommendedName>
</protein>
<organism evidence="2 3">
    <name type="scientific">Ancylobacter amanitiformis</name>
    <dbReference type="NCBI Taxonomy" id="217069"/>
    <lineage>
        <taxon>Bacteria</taxon>
        <taxon>Pseudomonadati</taxon>
        <taxon>Pseudomonadota</taxon>
        <taxon>Alphaproteobacteria</taxon>
        <taxon>Hyphomicrobiales</taxon>
        <taxon>Xanthobacteraceae</taxon>
        <taxon>Ancylobacter</taxon>
    </lineage>
</organism>
<dbReference type="Proteomes" id="UP001235094">
    <property type="component" value="Unassembled WGS sequence"/>
</dbReference>
<keyword evidence="1" id="KW-0472">Membrane</keyword>
<evidence type="ECO:0000313" key="3">
    <source>
        <dbReference type="Proteomes" id="UP001235094"/>
    </source>
</evidence>
<evidence type="ECO:0000313" key="2">
    <source>
        <dbReference type="EMBL" id="MDQ0511361.1"/>
    </source>
</evidence>
<evidence type="ECO:0008006" key="4">
    <source>
        <dbReference type="Google" id="ProtNLM"/>
    </source>
</evidence>
<comment type="caution">
    <text evidence="2">The sequence shown here is derived from an EMBL/GenBank/DDBJ whole genome shotgun (WGS) entry which is preliminary data.</text>
</comment>
<evidence type="ECO:0000256" key="1">
    <source>
        <dbReference type="SAM" id="Phobius"/>
    </source>
</evidence>
<dbReference type="RefSeq" id="WP_306890048.1">
    <property type="nucleotide sequence ID" value="NZ_JAUSVR010000006.1"/>
</dbReference>
<accession>A0ABU0LRP9</accession>
<feature type="transmembrane region" description="Helical" evidence="1">
    <location>
        <begin position="26"/>
        <end position="49"/>
    </location>
</feature>
<keyword evidence="1" id="KW-0812">Transmembrane</keyword>
<sequence>MSPPAAPTEPPPLSPAAGEPRRARRWLIALPVGLIILAALGWTGAWFYAASRATGEIDAWMAQEASKGRTWSCTDRQFGGFPFRFELICTAPTVTFAGEGVGKWEASATRAHAVAQVWNPGHIIAEFEAPGRLSDIGTGQDLTASWSLLQVSAVGMRARAERMSLSANDYVLSAGGTSLFAARHAELHVRHTPDADAGSLDIAAGVKGASGATSGAGAPLLDGDIEATVTQVPEFRAMPPAERLRQWQAAGGRVNLLEARVSTGGGALAATGQIGLDALNRPDGKIDLQLANAPALMNALAANGLLPGFVASLAPVIMAVGMPGTLDGAPAASFPFVFRNGRVALGMLPLGKVGPLY</sequence>
<name>A0ABU0LRP9_9HYPH</name>
<dbReference type="InterPro" id="IPR018666">
    <property type="entry name" value="DUF2125"/>
</dbReference>
<keyword evidence="3" id="KW-1185">Reference proteome</keyword>
<dbReference type="Pfam" id="PF09898">
    <property type="entry name" value="DUF2125"/>
    <property type="match status" value="1"/>
</dbReference>
<gene>
    <name evidence="2" type="ORF">QOZ99_002258</name>
</gene>
<keyword evidence="1" id="KW-1133">Transmembrane helix</keyword>
<proteinExistence type="predicted"/>
<reference evidence="2 3" key="1">
    <citation type="submission" date="2023-07" db="EMBL/GenBank/DDBJ databases">
        <title>Genomic Encyclopedia of Type Strains, Phase IV (KMG-IV): sequencing the most valuable type-strain genomes for metagenomic binning, comparative biology and taxonomic classification.</title>
        <authorList>
            <person name="Goeker M."/>
        </authorList>
    </citation>
    <scope>NUCLEOTIDE SEQUENCE [LARGE SCALE GENOMIC DNA]</scope>
    <source>
        <strain evidence="2 3">DSM 15561</strain>
    </source>
</reference>
<dbReference type="EMBL" id="JAUSVR010000006">
    <property type="protein sequence ID" value="MDQ0511361.1"/>
    <property type="molecule type" value="Genomic_DNA"/>
</dbReference>